<dbReference type="Gene3D" id="2.40.30.10">
    <property type="entry name" value="Translation factors"/>
    <property type="match status" value="1"/>
</dbReference>
<dbReference type="Proteomes" id="UP000035704">
    <property type="component" value="Chromosome"/>
</dbReference>
<dbReference type="OrthoDB" id="9807498at2"/>
<gene>
    <name evidence="4" type="ORF">CACET_c18160</name>
</gene>
<keyword evidence="1" id="KW-0645">Protease</keyword>
<dbReference type="PANTHER" id="PTHR30217:SF6">
    <property type="entry name" value="TRNA HYDROXYLATION PROTEIN P"/>
    <property type="match status" value="1"/>
</dbReference>
<dbReference type="InterPro" id="IPR032525">
    <property type="entry name" value="Peptidase_U32_C"/>
</dbReference>
<protein>
    <submittedName>
        <fullName evidence="4">Collagenase</fullName>
    </submittedName>
</protein>
<keyword evidence="5" id="KW-1185">Reference proteome</keyword>
<reference evidence="4 5" key="1">
    <citation type="submission" date="2014-10" db="EMBL/GenBank/DDBJ databases">
        <title>Genome sequence of Clostridium aceticum DSM 1496.</title>
        <authorList>
            <person name="Poehlein A."/>
            <person name="Schiel-Bengelsdorf B."/>
            <person name="Gottschalk G."/>
            <person name="Duerre P."/>
            <person name="Daniel R."/>
        </authorList>
    </citation>
    <scope>NUCLEOTIDE SEQUENCE [LARGE SCALE GENOMIC DNA]</scope>
    <source>
        <strain evidence="4 5">DSM 1496</strain>
    </source>
</reference>
<sequence>MKRVELLAPAGDLERLKVAVIYGADAIYLGGEIFGLRAAAKNFTLEELQEGIKFAHERGVKVFVTANIIPHNEDLKALPQYLKEIEKVGVDAVIVSDPGTFSIVRETVPTMEVHISTQANNTNHSTVTFWHNLGAKRVVLARELSFGEIKEIRNHISDEIELEAFVHGAMCISYSGRCLLSNYMAGRDANRGECAHPCRWNYYLVEEKRPGEYMPIIEDEKGTYIMNSKDLCMIEYIPELIASGINSLKIEGRMKTAYYVATIIRAYRMAIDAYYENPTGWKCSPQWLQEIKKASHRDFTTGFYLDKPDHNEHIYGDKSYIRGYSFIGIIKAYDETTQIATVQQRNRFFSGDSIEIIGPNKEVIKTKIEKMWDEAGQEIEVAPHPKQIVKFKINHKVEHYYILRKEREEESEENK</sequence>
<dbReference type="InterPro" id="IPR051454">
    <property type="entry name" value="RNA/ubiquinone_mod_enzymes"/>
</dbReference>
<dbReference type="Pfam" id="PF16325">
    <property type="entry name" value="Peptidase_U32_C"/>
    <property type="match status" value="1"/>
</dbReference>
<evidence type="ECO:0000313" key="4">
    <source>
        <dbReference type="EMBL" id="AKL95264.1"/>
    </source>
</evidence>
<evidence type="ECO:0000256" key="3">
    <source>
        <dbReference type="ARBA" id="ARBA00038374"/>
    </source>
</evidence>
<evidence type="ECO:0000256" key="1">
    <source>
        <dbReference type="ARBA" id="ARBA00022670"/>
    </source>
</evidence>
<keyword evidence="2" id="KW-0378">Hydrolase</keyword>
<accession>A0A0D8IDE4</accession>
<dbReference type="InterPro" id="IPR001539">
    <property type="entry name" value="Peptidase_U32"/>
</dbReference>
<dbReference type="EMBL" id="CP009687">
    <property type="protein sequence ID" value="AKL95264.1"/>
    <property type="molecule type" value="Genomic_DNA"/>
</dbReference>
<name>A0A0D8IDE4_9CLOT</name>
<dbReference type="PATRIC" id="fig|84022.5.peg.3273"/>
<dbReference type="GO" id="GO:0008233">
    <property type="term" value="F:peptidase activity"/>
    <property type="evidence" value="ECO:0007669"/>
    <property type="project" value="UniProtKB-KW"/>
</dbReference>
<comment type="similarity">
    <text evidence="3">Belongs to the peptidase U32 family.</text>
</comment>
<organism evidence="4 5">
    <name type="scientific">Clostridium aceticum</name>
    <dbReference type="NCBI Taxonomy" id="84022"/>
    <lineage>
        <taxon>Bacteria</taxon>
        <taxon>Bacillati</taxon>
        <taxon>Bacillota</taxon>
        <taxon>Clostridia</taxon>
        <taxon>Eubacteriales</taxon>
        <taxon>Clostridiaceae</taxon>
        <taxon>Clostridium</taxon>
    </lineage>
</organism>
<dbReference type="AlphaFoldDB" id="A0A0D8IDE4"/>
<dbReference type="PROSITE" id="PS01276">
    <property type="entry name" value="PEPTIDASE_U32"/>
    <property type="match status" value="1"/>
</dbReference>
<dbReference type="GO" id="GO:0006508">
    <property type="term" value="P:proteolysis"/>
    <property type="evidence" value="ECO:0007669"/>
    <property type="project" value="UniProtKB-KW"/>
</dbReference>
<dbReference type="RefSeq" id="WP_044823965.1">
    <property type="nucleotide sequence ID" value="NZ_CP009687.1"/>
</dbReference>
<dbReference type="PANTHER" id="PTHR30217">
    <property type="entry name" value="PEPTIDASE U32 FAMILY"/>
    <property type="match status" value="1"/>
</dbReference>
<proteinExistence type="inferred from homology"/>
<dbReference type="SUPFAM" id="SSF51412">
    <property type="entry name" value="Inosine monophosphate dehydrogenase (IMPDH)"/>
    <property type="match status" value="1"/>
</dbReference>
<dbReference type="Pfam" id="PF01136">
    <property type="entry name" value="Peptidase_U32"/>
    <property type="match status" value="1"/>
</dbReference>
<evidence type="ECO:0000256" key="2">
    <source>
        <dbReference type="ARBA" id="ARBA00022801"/>
    </source>
</evidence>
<dbReference type="STRING" id="84022.CACET_c18160"/>
<dbReference type="KEGG" id="cace:CACET_c18160"/>
<evidence type="ECO:0000313" key="5">
    <source>
        <dbReference type="Proteomes" id="UP000035704"/>
    </source>
</evidence>